<evidence type="ECO:0000313" key="2">
    <source>
        <dbReference type="Proteomes" id="UP000297597"/>
    </source>
</evidence>
<dbReference type="Gene3D" id="3.30.565.40">
    <property type="entry name" value="Fervidobacterium nodosum Rt17-B1 like"/>
    <property type="match status" value="1"/>
</dbReference>
<comment type="caution">
    <text evidence="1">The sequence shown here is derived from an EMBL/GenBank/DDBJ whole genome shotgun (WGS) entry which is preliminary data.</text>
</comment>
<dbReference type="Proteomes" id="UP000297597">
    <property type="component" value="Unassembled WGS sequence"/>
</dbReference>
<sequence>MSNNDITATITESKIKNECTDVSYPVVSGLKSEEVENKINRLISMQVLDLIPKEGCQVYQTIKGTYQVMLNKNGILSIKRSRSKKETCL</sequence>
<gene>
    <name evidence="1" type="ORF">Pmgp_02987</name>
</gene>
<proteinExistence type="predicted"/>
<reference evidence="1 2" key="1">
    <citation type="journal article" date="2018" name="Environ. Microbiol.">
        <title>Novel energy conservation strategies and behaviour of Pelotomaculum schinkii driving syntrophic propionate catabolism.</title>
        <authorList>
            <person name="Hidalgo-Ahumada C.A.P."/>
            <person name="Nobu M.K."/>
            <person name="Narihiro T."/>
            <person name="Tamaki H."/>
            <person name="Liu W.T."/>
            <person name="Kamagata Y."/>
            <person name="Stams A.J.M."/>
            <person name="Imachi H."/>
            <person name="Sousa D.Z."/>
        </authorList>
    </citation>
    <scope>NUCLEOTIDE SEQUENCE [LARGE SCALE GENOMIC DNA]</scope>
    <source>
        <strain evidence="1 2">MGP</strain>
    </source>
</reference>
<dbReference type="AlphaFoldDB" id="A0A4Y7RKU6"/>
<evidence type="ECO:0000313" key="1">
    <source>
        <dbReference type="EMBL" id="TEB09618.1"/>
    </source>
</evidence>
<accession>A0A4Y7RKU6</accession>
<name>A0A4Y7RKU6_9FIRM</name>
<organism evidence="1 2">
    <name type="scientific">Pelotomaculum propionicicum</name>
    <dbReference type="NCBI Taxonomy" id="258475"/>
    <lineage>
        <taxon>Bacteria</taxon>
        <taxon>Bacillati</taxon>
        <taxon>Bacillota</taxon>
        <taxon>Clostridia</taxon>
        <taxon>Eubacteriales</taxon>
        <taxon>Desulfotomaculaceae</taxon>
        <taxon>Pelotomaculum</taxon>
    </lineage>
</organism>
<dbReference type="RefSeq" id="WP_134214767.1">
    <property type="nucleotide sequence ID" value="NZ_QFFZ01000042.1"/>
</dbReference>
<keyword evidence="2" id="KW-1185">Reference proteome</keyword>
<dbReference type="EMBL" id="QFFZ01000042">
    <property type="protein sequence ID" value="TEB09618.1"/>
    <property type="molecule type" value="Genomic_DNA"/>
</dbReference>
<dbReference type="OrthoDB" id="5637at2"/>
<protein>
    <submittedName>
        <fullName evidence="1">Uncharacterized protein</fullName>
    </submittedName>
</protein>